<feature type="domain" description="Amidase" evidence="2">
    <location>
        <begin position="25"/>
        <end position="455"/>
    </location>
</feature>
<sequence length="477" mass="49862">MTDLAALSAAEMTSGYASGDFTPLDVLEAVEARAHAMQPRLNPFCRFDPEGARTAAVASLQRWRAGRPYGALDGVPVSVKDMILTAGMATLKGSKTVDPAGPWTEDAPSVARLRGAGAVIFGKTTTTEFGGSPFSTSPLTGPTNNAWNAAYGNCGSSMGAAAQIAGGAGPLALANDAAGSIRMPASFGGCFGIKPTYGLVANYPPSAAGNLGHVGPMSWTVADAAAMLSVIAGPDPRDPDALPPQFAALIDEPIASVRGLRIAYSRGLGIRDPEAEVAAAVDAAAIVFEELGATVEEVDPDLSGLFAAYDVLRICNRAAGILVLPAEERAKLDPVVARVAEMAERFTVSDYVNAIAERQRLKRVMLEFHSRYDILLTPTMAVLPHRQGIQQAPGDMHWYEMNGEVWAPYTFAFNMTQQPAANVVCGLTGPDSREAPGLPIGLQIVAAPFQDALVLNAAAAFEAARPVRRPVFAEVAA</sequence>
<proteinExistence type="inferred from homology"/>
<evidence type="ECO:0000256" key="1">
    <source>
        <dbReference type="ARBA" id="ARBA00009199"/>
    </source>
</evidence>
<dbReference type="AlphaFoldDB" id="A0A8B2NZQ9"/>
<keyword evidence="4" id="KW-1185">Reference proteome</keyword>
<comment type="similarity">
    <text evidence="1">Belongs to the amidase family.</text>
</comment>
<name>A0A8B2NZQ9_9HYPH</name>
<accession>A0A8B2NZQ9</accession>
<dbReference type="EMBL" id="QHHQ01000001">
    <property type="protein sequence ID" value="RAI04200.1"/>
    <property type="molecule type" value="Genomic_DNA"/>
</dbReference>
<dbReference type="InterPro" id="IPR023631">
    <property type="entry name" value="Amidase_dom"/>
</dbReference>
<dbReference type="PANTHER" id="PTHR11895">
    <property type="entry name" value="TRANSAMIDASE"/>
    <property type="match status" value="1"/>
</dbReference>
<dbReference type="SUPFAM" id="SSF75304">
    <property type="entry name" value="Amidase signature (AS) enzymes"/>
    <property type="match status" value="1"/>
</dbReference>
<evidence type="ECO:0000313" key="4">
    <source>
        <dbReference type="Proteomes" id="UP000249590"/>
    </source>
</evidence>
<dbReference type="InterPro" id="IPR000120">
    <property type="entry name" value="Amidase"/>
</dbReference>
<reference evidence="3 4" key="1">
    <citation type="submission" date="2018-05" db="EMBL/GenBank/DDBJ databases">
        <title>Acuticoccus sediminis sp. nov., isolated from deep-sea sediment of Indian Ocean.</title>
        <authorList>
            <person name="Liu X."/>
            <person name="Lai Q."/>
            <person name="Du Y."/>
            <person name="Sun F."/>
            <person name="Zhang X."/>
            <person name="Wang S."/>
            <person name="Shao Z."/>
        </authorList>
    </citation>
    <scope>NUCLEOTIDE SEQUENCE [LARGE SCALE GENOMIC DNA]</scope>
    <source>
        <strain evidence="3 4">PTG4-2</strain>
    </source>
</reference>
<evidence type="ECO:0000259" key="2">
    <source>
        <dbReference type="Pfam" id="PF01425"/>
    </source>
</evidence>
<dbReference type="Proteomes" id="UP000249590">
    <property type="component" value="Unassembled WGS sequence"/>
</dbReference>
<dbReference type="Pfam" id="PF01425">
    <property type="entry name" value="Amidase"/>
    <property type="match status" value="1"/>
</dbReference>
<comment type="caution">
    <text evidence="3">The sequence shown here is derived from an EMBL/GenBank/DDBJ whole genome shotgun (WGS) entry which is preliminary data.</text>
</comment>
<dbReference type="OrthoDB" id="9811471at2"/>
<dbReference type="PANTHER" id="PTHR11895:SF7">
    <property type="entry name" value="GLUTAMYL-TRNA(GLN) AMIDOTRANSFERASE SUBUNIT A, MITOCHONDRIAL"/>
    <property type="match status" value="1"/>
</dbReference>
<protein>
    <submittedName>
        <fullName evidence="3">Amidase</fullName>
    </submittedName>
</protein>
<organism evidence="3 4">
    <name type="scientific">Acuticoccus sediminis</name>
    <dbReference type="NCBI Taxonomy" id="2184697"/>
    <lineage>
        <taxon>Bacteria</taxon>
        <taxon>Pseudomonadati</taxon>
        <taxon>Pseudomonadota</taxon>
        <taxon>Alphaproteobacteria</taxon>
        <taxon>Hyphomicrobiales</taxon>
        <taxon>Amorphaceae</taxon>
        <taxon>Acuticoccus</taxon>
    </lineage>
</organism>
<evidence type="ECO:0000313" key="3">
    <source>
        <dbReference type="EMBL" id="RAI04200.1"/>
    </source>
</evidence>
<dbReference type="GO" id="GO:0003824">
    <property type="term" value="F:catalytic activity"/>
    <property type="evidence" value="ECO:0007669"/>
    <property type="project" value="InterPro"/>
</dbReference>
<dbReference type="Gene3D" id="3.90.1300.10">
    <property type="entry name" value="Amidase signature (AS) domain"/>
    <property type="match status" value="1"/>
</dbReference>
<gene>
    <name evidence="3" type="ORF">DLJ53_07070</name>
</gene>
<dbReference type="RefSeq" id="WP_111343481.1">
    <property type="nucleotide sequence ID" value="NZ_QHHQ01000001.1"/>
</dbReference>
<dbReference type="InterPro" id="IPR036928">
    <property type="entry name" value="AS_sf"/>
</dbReference>